<accession>B7KB87</accession>
<feature type="coiled-coil region" evidence="1">
    <location>
        <begin position="134"/>
        <end position="182"/>
    </location>
</feature>
<protein>
    <submittedName>
        <fullName evidence="2">Uncharacterized protein</fullName>
    </submittedName>
</protein>
<feature type="coiled-coil region" evidence="1">
    <location>
        <begin position="246"/>
        <end position="273"/>
    </location>
</feature>
<evidence type="ECO:0000256" key="1">
    <source>
        <dbReference type="SAM" id="Coils"/>
    </source>
</evidence>
<dbReference type="EMBL" id="CP001291">
    <property type="protein sequence ID" value="ACK71443.1"/>
    <property type="molecule type" value="Genomic_DNA"/>
</dbReference>
<dbReference type="KEGG" id="cyc:PCC7424_3041"/>
<dbReference type="InterPro" id="IPR047760">
    <property type="entry name" value="XaxB-like"/>
</dbReference>
<dbReference type="HOGENOM" id="CLU_833470_0_0_3"/>
<dbReference type="NCBIfam" id="NF033927">
    <property type="entry name" value="alph_xenorhab_B"/>
    <property type="match status" value="1"/>
</dbReference>
<proteinExistence type="predicted"/>
<sequence>MPNVSLQVMEESKGTIRTAYQNLAETQYPEFQESCTAIYNRVNDTFNTTNNTIIEIKAFLDTTSALEGLNRMIKNKQEELETETDPAEIENIQNTINRLREEGDEKLNENNEAITSKATTLTNESSNIEFFDFKQQVDEEIQELNDDLVRIDGDIAEYEEKKKKAEEDYETLNVAMDVYEEYNIFEFFSDVIPTAEEISNMIDAGDPRLAAAILALEIYKDLFDVVGDGFSYMQMDSARDYVYNLITEYTRELERLNGEKNQININLNDLSHISTIESERFIFTEQVKNLSQGYTIYTEDIQSLMNTDVNYDNVLIRMGEMFTYLNNLSLNNA</sequence>
<dbReference type="Proteomes" id="UP000002384">
    <property type="component" value="Chromosome"/>
</dbReference>
<dbReference type="AlphaFoldDB" id="B7KB87"/>
<reference evidence="3" key="1">
    <citation type="journal article" date="2011" name="MBio">
        <title>Novel metabolic attributes of the genus Cyanothece, comprising a group of unicellular nitrogen-fixing Cyanobacteria.</title>
        <authorList>
            <person name="Bandyopadhyay A."/>
            <person name="Elvitigala T."/>
            <person name="Welsh E."/>
            <person name="Stockel J."/>
            <person name="Liberton M."/>
            <person name="Min H."/>
            <person name="Sherman L.A."/>
            <person name="Pakrasi H.B."/>
        </authorList>
    </citation>
    <scope>NUCLEOTIDE SEQUENCE [LARGE SCALE GENOMIC DNA]</scope>
    <source>
        <strain evidence="3">PCC 7424</strain>
    </source>
</reference>
<organism evidence="2 3">
    <name type="scientific">Gloeothece citriformis (strain PCC 7424)</name>
    <name type="common">Cyanothece sp. (strain PCC 7424)</name>
    <dbReference type="NCBI Taxonomy" id="65393"/>
    <lineage>
        <taxon>Bacteria</taxon>
        <taxon>Bacillati</taxon>
        <taxon>Cyanobacteriota</taxon>
        <taxon>Cyanophyceae</taxon>
        <taxon>Oscillatoriophycideae</taxon>
        <taxon>Chroococcales</taxon>
        <taxon>Aphanothecaceae</taxon>
        <taxon>Gloeothece</taxon>
        <taxon>Gloeothece citriformis</taxon>
    </lineage>
</organism>
<keyword evidence="1" id="KW-0175">Coiled coil</keyword>
<keyword evidence="3" id="KW-1185">Reference proteome</keyword>
<evidence type="ECO:0000313" key="3">
    <source>
        <dbReference type="Proteomes" id="UP000002384"/>
    </source>
</evidence>
<name>B7KB87_GLOC7</name>
<gene>
    <name evidence="2" type="ordered locus">PCC7424_3041</name>
</gene>
<evidence type="ECO:0000313" key="2">
    <source>
        <dbReference type="EMBL" id="ACK71443.1"/>
    </source>
</evidence>
<dbReference type="eggNOG" id="ENOG5030UJD">
    <property type="taxonomic scope" value="Bacteria"/>
</dbReference>